<evidence type="ECO:0000313" key="1">
    <source>
        <dbReference type="EMBL" id="MBE9235286.1"/>
    </source>
</evidence>
<name>A0ABR9V9W7_9CYAN</name>
<evidence type="ECO:0000313" key="2">
    <source>
        <dbReference type="Proteomes" id="UP000606776"/>
    </source>
</evidence>
<accession>A0ABR9V9W7</accession>
<gene>
    <name evidence="1" type="ORF">IQ227_04325</name>
</gene>
<keyword evidence="2" id="KW-1185">Reference proteome</keyword>
<dbReference type="RefSeq" id="WP_193942001.1">
    <property type="nucleotide sequence ID" value="NZ_JADEWB010000013.1"/>
</dbReference>
<proteinExistence type="predicted"/>
<dbReference type="Proteomes" id="UP000606776">
    <property type="component" value="Unassembled WGS sequence"/>
</dbReference>
<comment type="caution">
    <text evidence="1">The sequence shown here is derived from an EMBL/GenBank/DDBJ whole genome shotgun (WGS) entry which is preliminary data.</text>
</comment>
<protein>
    <submittedName>
        <fullName evidence="1">Uncharacterized protein</fullName>
    </submittedName>
</protein>
<dbReference type="EMBL" id="JADEWB010000013">
    <property type="protein sequence ID" value="MBE9235286.1"/>
    <property type="molecule type" value="Genomic_DNA"/>
</dbReference>
<reference evidence="1 2" key="1">
    <citation type="submission" date="2020-10" db="EMBL/GenBank/DDBJ databases">
        <authorList>
            <person name="Castelo-Branco R."/>
            <person name="Eusebio N."/>
            <person name="Adriana R."/>
            <person name="Vieira A."/>
            <person name="Brugerolle De Fraissinette N."/>
            <person name="Rezende De Castro R."/>
            <person name="Schneider M.P."/>
            <person name="Vasconcelos V."/>
            <person name="Leao P.N."/>
        </authorList>
    </citation>
    <scope>NUCLEOTIDE SEQUENCE [LARGE SCALE GENOMIC DNA]</scope>
    <source>
        <strain evidence="1 2">LEGE 00250</strain>
    </source>
</reference>
<sequence>MHQAKEAGLDINEDLITTIKNAHPDDVLFAIKSLKRKSQKEPVNYPNLYFEKVLEDRQSKRFPGNMAA</sequence>
<organism evidence="1 2">
    <name type="scientific">Sphaerospermopsis aphanizomenoides LEGE 00250</name>
    <dbReference type="NCBI Taxonomy" id="2777972"/>
    <lineage>
        <taxon>Bacteria</taxon>
        <taxon>Bacillati</taxon>
        <taxon>Cyanobacteriota</taxon>
        <taxon>Cyanophyceae</taxon>
        <taxon>Nostocales</taxon>
        <taxon>Aphanizomenonaceae</taxon>
        <taxon>Sphaerospermopsis</taxon>
        <taxon>Sphaerospermopsis aphanizomenoides</taxon>
    </lineage>
</organism>